<dbReference type="OrthoDB" id="113459at2"/>
<dbReference type="RefSeq" id="WP_121647017.1">
    <property type="nucleotide sequence ID" value="NZ_RCUX01000001.1"/>
</dbReference>
<comment type="caution">
    <text evidence="6">The sequence shown here is derived from an EMBL/GenBank/DDBJ whole genome shotgun (WGS) entry which is preliminary data.</text>
</comment>
<dbReference type="GO" id="GO:0046872">
    <property type="term" value="F:metal ion binding"/>
    <property type="evidence" value="ECO:0007669"/>
    <property type="project" value="UniProtKB-KW"/>
</dbReference>
<keyword evidence="3" id="KW-0378">Hydrolase</keyword>
<evidence type="ECO:0000256" key="1">
    <source>
        <dbReference type="ARBA" id="ARBA00022722"/>
    </source>
</evidence>
<keyword evidence="4" id="KW-0460">Magnesium</keyword>
<dbReference type="Proteomes" id="UP000272503">
    <property type="component" value="Unassembled WGS sequence"/>
</dbReference>
<evidence type="ECO:0000256" key="2">
    <source>
        <dbReference type="ARBA" id="ARBA00022723"/>
    </source>
</evidence>
<dbReference type="AlphaFoldDB" id="A0A3L7AD69"/>
<evidence type="ECO:0000256" key="3">
    <source>
        <dbReference type="ARBA" id="ARBA00022801"/>
    </source>
</evidence>
<dbReference type="Pfam" id="PF13470">
    <property type="entry name" value="PIN_3"/>
    <property type="match status" value="1"/>
</dbReference>
<accession>A0A3L7AD69</accession>
<evidence type="ECO:0000313" key="7">
    <source>
        <dbReference type="Proteomes" id="UP000272503"/>
    </source>
</evidence>
<protein>
    <submittedName>
        <fullName evidence="6">PIN domain-containing protein</fullName>
    </submittedName>
</protein>
<evidence type="ECO:0000259" key="5">
    <source>
        <dbReference type="Pfam" id="PF13470"/>
    </source>
</evidence>
<keyword evidence="2" id="KW-0479">Metal-binding</keyword>
<keyword evidence="1" id="KW-0540">Nuclease</keyword>
<dbReference type="GO" id="GO:0016787">
    <property type="term" value="F:hydrolase activity"/>
    <property type="evidence" value="ECO:0007669"/>
    <property type="project" value="UniProtKB-KW"/>
</dbReference>
<dbReference type="InterPro" id="IPR029060">
    <property type="entry name" value="PIN-like_dom_sf"/>
</dbReference>
<reference evidence="6 7" key="1">
    <citation type="submission" date="2018-10" db="EMBL/GenBank/DDBJ databases">
        <authorList>
            <person name="Li J."/>
        </authorList>
    </citation>
    <scope>NUCLEOTIDE SEQUENCE [LARGE SCALE GENOMIC DNA]</scope>
    <source>
        <strain evidence="6 7">IF 016277</strain>
    </source>
</reference>
<evidence type="ECO:0000256" key="4">
    <source>
        <dbReference type="ARBA" id="ARBA00022842"/>
    </source>
</evidence>
<keyword evidence="7" id="KW-1185">Reference proteome</keyword>
<organism evidence="6 7">
    <name type="scientific">Mycetocola tolaasinivorans</name>
    <dbReference type="NCBI Taxonomy" id="76635"/>
    <lineage>
        <taxon>Bacteria</taxon>
        <taxon>Bacillati</taxon>
        <taxon>Actinomycetota</taxon>
        <taxon>Actinomycetes</taxon>
        <taxon>Micrococcales</taxon>
        <taxon>Microbacteriaceae</taxon>
        <taxon>Mycetocola</taxon>
    </lineage>
</organism>
<sequence length="196" mass="21939">MFTALLDTNVLWPSLQRDFFLSLAVEGTFRPVWSEAILSELSASEENKLIARHQKTPREAHARAFKLVDTMRRMFPDALIQNWEWRDGSYGLPDRNDEHVVAAAETADAKAIVTENLKDFPAHLIPSTIAVVSARTFAFHAVSVSTHRAHLAINEIAKRSGSRGPVMTHDHILDRLEKAYGFTDAVGVLRDTRPAP</sequence>
<gene>
    <name evidence="6" type="ORF">D9V32_00905</name>
</gene>
<proteinExistence type="predicted"/>
<evidence type="ECO:0000313" key="6">
    <source>
        <dbReference type="EMBL" id="RLP77924.1"/>
    </source>
</evidence>
<feature type="domain" description="PIN" evidence="5">
    <location>
        <begin position="4"/>
        <end position="117"/>
    </location>
</feature>
<dbReference type="SUPFAM" id="SSF88723">
    <property type="entry name" value="PIN domain-like"/>
    <property type="match status" value="1"/>
</dbReference>
<name>A0A3L7AD69_9MICO</name>
<dbReference type="GO" id="GO:0004518">
    <property type="term" value="F:nuclease activity"/>
    <property type="evidence" value="ECO:0007669"/>
    <property type="project" value="UniProtKB-KW"/>
</dbReference>
<dbReference type="InterPro" id="IPR002716">
    <property type="entry name" value="PIN_dom"/>
</dbReference>
<dbReference type="EMBL" id="RCUX01000001">
    <property type="protein sequence ID" value="RLP77924.1"/>
    <property type="molecule type" value="Genomic_DNA"/>
</dbReference>